<comment type="caution">
    <text evidence="1">The sequence shown here is derived from an EMBL/GenBank/DDBJ whole genome shotgun (WGS) entry which is preliminary data.</text>
</comment>
<evidence type="ECO:0000313" key="2">
    <source>
        <dbReference type="Proteomes" id="UP000241158"/>
    </source>
</evidence>
<evidence type="ECO:0008006" key="3">
    <source>
        <dbReference type="Google" id="ProtNLM"/>
    </source>
</evidence>
<dbReference type="OrthoDB" id="9791280at2"/>
<reference evidence="2" key="1">
    <citation type="submission" date="2017-11" db="EMBL/GenBank/DDBJ databases">
        <authorList>
            <person name="Kuznetsova I."/>
            <person name="Sazanova A."/>
            <person name="Chirak E."/>
            <person name="Safronova V."/>
            <person name="Willems A."/>
        </authorList>
    </citation>
    <scope>NUCLEOTIDE SEQUENCE [LARGE SCALE GENOMIC DNA]</scope>
    <source>
        <strain evidence="2">PEPV15</strain>
    </source>
</reference>
<dbReference type="InterPro" id="IPR014718">
    <property type="entry name" value="GH-type_carb-bd"/>
</dbReference>
<protein>
    <recommendedName>
        <fullName evidence="3">DUF4432 domain-containing protein</fullName>
    </recommendedName>
</protein>
<sequence>MWQAAQGGRELRPLVGDLRQLASVRRIILDDGPERGVQALAFSTGGGLDFWVLCDRSFDIGPLWWRGTPIAWQSPSGFASPYLRDPHGDGGFGFERLFSGFLVTCGLEHIRQPADGKPLHGQLPFTPGRLLSHGEDWGAAEPVIFCEGEITQARLNGERLRLRRRIEAPIGGAILRITDEVLNIGGRHESPAILYHMNFGFPIVGSGTTVSLNDDPLLGPLTDIDPEARPTVRCFGVGDQPQARCVIRRETSGAEAIVSWDTSTLPHAQIWHDLRPYSQVIGIEPVTTARENLIERDKSLLAPGNALPFSLAVSFADL</sequence>
<dbReference type="Pfam" id="PF14486">
    <property type="entry name" value="DUF4432"/>
    <property type="match status" value="1"/>
</dbReference>
<dbReference type="AlphaFoldDB" id="A0A2P7ARE6"/>
<accession>A0A2P7ARE6</accession>
<dbReference type="RefSeq" id="WP_106717487.1">
    <property type="nucleotide sequence ID" value="NZ_JACHXT010000003.1"/>
</dbReference>
<dbReference type="GO" id="GO:0030246">
    <property type="term" value="F:carbohydrate binding"/>
    <property type="evidence" value="ECO:0007669"/>
    <property type="project" value="InterPro"/>
</dbReference>
<dbReference type="Proteomes" id="UP000241158">
    <property type="component" value="Unassembled WGS sequence"/>
</dbReference>
<gene>
    <name evidence="1" type="ORF">CU100_15430</name>
</gene>
<dbReference type="InterPro" id="IPR027839">
    <property type="entry name" value="DUF4432"/>
</dbReference>
<keyword evidence="2" id="KW-1185">Reference proteome</keyword>
<dbReference type="Gene3D" id="2.70.98.10">
    <property type="match status" value="1"/>
</dbReference>
<name>A0A2P7ARE6_9HYPH</name>
<dbReference type="EMBL" id="PGGN01000003">
    <property type="protein sequence ID" value="PSH56737.1"/>
    <property type="molecule type" value="Genomic_DNA"/>
</dbReference>
<evidence type="ECO:0000313" key="1">
    <source>
        <dbReference type="EMBL" id="PSH56737.1"/>
    </source>
</evidence>
<organism evidence="1 2">
    <name type="scientific">Phyllobacterium endophyticum</name>
    <dbReference type="NCBI Taxonomy" id="1149773"/>
    <lineage>
        <taxon>Bacteria</taxon>
        <taxon>Pseudomonadati</taxon>
        <taxon>Pseudomonadota</taxon>
        <taxon>Alphaproteobacteria</taxon>
        <taxon>Hyphomicrobiales</taxon>
        <taxon>Phyllobacteriaceae</taxon>
        <taxon>Phyllobacterium</taxon>
    </lineage>
</organism>
<proteinExistence type="predicted"/>